<dbReference type="EMBL" id="CALNXK010000091">
    <property type="protein sequence ID" value="CAH3151364.1"/>
    <property type="molecule type" value="Genomic_DNA"/>
</dbReference>
<sequence length="797" mass="91962">MTSQKYKVRSTDDMAEEFKKKAVAFSRTLRGLEDRAAKCESLKWMDKQSSSTVMSKAESDSTLLDWQPYLNDGKRKLTRTSEKLKEIQKHRKQKKISFIFSVKEALPSWAKKKVRGSHIQLNQFVNDTDDYQALIDDIILQINPADELSKLVYKICQMQDSNQNDELTKGLHNLSSRWNSLNLKVINNSNSLESLGLDVDHEYRKLNEWYQKYDALRPWLDSTENISNAEVGNEITVNEVKEKLPTVQEKIKECQSQKPQLQQINGDADVLLDSGRLDQGDAERVERINETLSTRFSTISAKLEEAQSKLYSRIHALKNMPDQKKETQIVEVTVEPNLMPPRKVISPFHKDEDKTNKHKITDSMKSIKKLARPGTASKTVSEKERIQQESSTEFNASLETCEKALDELDEESLLNFSAVGSTVMEVQEQLDDIQVLEENMKQENNNFILVKETFGESESMNVMTVESRVKLRRKVDDLKDRWQEMWRSHEVNKQRLVQAILIMGGEWMGRVSNSLDELEESMNAVEIKEDELNALREEEKRHKNIINKIASHEDSVSAAVDVAREVHRRDLVTEETGETIQRETKALEDRLEGLIGDAEKRKQRIAEALRNAEQTTTVNETMVASSVIAVHSSPDESHDDSQSDEGFVEPKHHFFKKKPTYESLINQKIKDFRKETKAMHDWMDESETLVKSFSVDMDSQKATKVQQKVNTHYEEIKEKQAKLDHIVLLSKQIENETLDPTVSEPFVKQADHLKERWKKVKEMIENYGEADAGSKAKEGNCCVIFLKKRLFPAWYYN</sequence>
<evidence type="ECO:0000256" key="2">
    <source>
        <dbReference type="SAM" id="MobiDB-lite"/>
    </source>
</evidence>
<keyword evidence="4" id="KW-1185">Reference proteome</keyword>
<reference evidence="3 4" key="1">
    <citation type="submission" date="2022-05" db="EMBL/GenBank/DDBJ databases">
        <authorList>
            <consortium name="Genoscope - CEA"/>
            <person name="William W."/>
        </authorList>
    </citation>
    <scope>NUCLEOTIDE SEQUENCE [LARGE SCALE GENOMIC DNA]</scope>
</reference>
<feature type="region of interest" description="Disordered" evidence="2">
    <location>
        <begin position="371"/>
        <end position="394"/>
    </location>
</feature>
<dbReference type="InterPro" id="IPR018159">
    <property type="entry name" value="Spectrin/alpha-actinin"/>
</dbReference>
<protein>
    <recommendedName>
        <fullName evidence="5">Dystrophin</fullName>
    </recommendedName>
</protein>
<dbReference type="SUPFAM" id="SSF46966">
    <property type="entry name" value="Spectrin repeat"/>
    <property type="match status" value="3"/>
</dbReference>
<feature type="coiled-coil region" evidence="1">
    <location>
        <begin position="508"/>
        <end position="555"/>
    </location>
</feature>
<comment type="caution">
    <text evidence="3">The sequence shown here is derived from an EMBL/GenBank/DDBJ whole genome shotgun (WGS) entry which is preliminary data.</text>
</comment>
<dbReference type="InterPro" id="IPR002017">
    <property type="entry name" value="Spectrin_repeat"/>
</dbReference>
<keyword evidence="1" id="KW-0175">Coiled coil</keyword>
<organism evidence="3 4">
    <name type="scientific">Porites lobata</name>
    <dbReference type="NCBI Taxonomy" id="104759"/>
    <lineage>
        <taxon>Eukaryota</taxon>
        <taxon>Metazoa</taxon>
        <taxon>Cnidaria</taxon>
        <taxon>Anthozoa</taxon>
        <taxon>Hexacorallia</taxon>
        <taxon>Scleractinia</taxon>
        <taxon>Fungiina</taxon>
        <taxon>Poritidae</taxon>
        <taxon>Porites</taxon>
    </lineage>
</organism>
<evidence type="ECO:0008006" key="5">
    <source>
        <dbReference type="Google" id="ProtNLM"/>
    </source>
</evidence>
<evidence type="ECO:0000313" key="3">
    <source>
        <dbReference type="EMBL" id="CAH3151364.1"/>
    </source>
</evidence>
<dbReference type="Pfam" id="PF00435">
    <property type="entry name" value="Spectrin"/>
    <property type="match status" value="2"/>
</dbReference>
<gene>
    <name evidence="3" type="ORF">PLOB_00048553</name>
</gene>
<accession>A0ABN8PXD7</accession>
<name>A0ABN8PXD7_9CNID</name>
<proteinExistence type="predicted"/>
<dbReference type="Proteomes" id="UP001159405">
    <property type="component" value="Unassembled WGS sequence"/>
</dbReference>
<evidence type="ECO:0000313" key="4">
    <source>
        <dbReference type="Proteomes" id="UP001159405"/>
    </source>
</evidence>
<dbReference type="Gene3D" id="1.20.58.60">
    <property type="match status" value="4"/>
</dbReference>
<evidence type="ECO:0000256" key="1">
    <source>
        <dbReference type="SAM" id="Coils"/>
    </source>
</evidence>
<dbReference type="SMART" id="SM00150">
    <property type="entry name" value="SPEC"/>
    <property type="match status" value="4"/>
</dbReference>